<keyword evidence="1" id="KW-0472">Membrane</keyword>
<evidence type="ECO:0000313" key="2">
    <source>
        <dbReference type="EMBL" id="CAA9326263.1"/>
    </source>
</evidence>
<evidence type="ECO:0000256" key="1">
    <source>
        <dbReference type="SAM" id="Phobius"/>
    </source>
</evidence>
<accession>A0A6J4L7W2</accession>
<keyword evidence="1" id="KW-0812">Transmembrane</keyword>
<sequence length="96" mass="10846">MWVLVLAALLPTDTFTQQGLPLFSLGALWSNISTEFLNQDPLHRFTPIEVDSIMVAVLWTPLLCALVLPILWRTVRRRYSSEATIQTGLRVVDPPN</sequence>
<dbReference type="AlphaFoldDB" id="A0A6J4L7W2"/>
<proteinExistence type="predicted"/>
<dbReference type="EMBL" id="CADCTR010002006">
    <property type="protein sequence ID" value="CAA9326263.1"/>
    <property type="molecule type" value="Genomic_DNA"/>
</dbReference>
<feature type="transmembrane region" description="Helical" evidence="1">
    <location>
        <begin position="53"/>
        <end position="72"/>
    </location>
</feature>
<name>A0A6J4L7W2_9CHLR</name>
<keyword evidence="1" id="KW-1133">Transmembrane helix</keyword>
<organism evidence="2">
    <name type="scientific">uncultured Chloroflexia bacterium</name>
    <dbReference type="NCBI Taxonomy" id="1672391"/>
    <lineage>
        <taxon>Bacteria</taxon>
        <taxon>Bacillati</taxon>
        <taxon>Chloroflexota</taxon>
        <taxon>Chloroflexia</taxon>
        <taxon>environmental samples</taxon>
    </lineage>
</organism>
<reference evidence="2" key="1">
    <citation type="submission" date="2020-02" db="EMBL/GenBank/DDBJ databases">
        <authorList>
            <person name="Meier V. D."/>
        </authorList>
    </citation>
    <scope>NUCLEOTIDE SEQUENCE</scope>
    <source>
        <strain evidence="2">AVDCRST_MAG93</strain>
    </source>
</reference>
<protein>
    <submittedName>
        <fullName evidence="2">Uncharacterized protein</fullName>
    </submittedName>
</protein>
<gene>
    <name evidence="2" type="ORF">AVDCRST_MAG93-5976</name>
</gene>